<gene>
    <name evidence="7" type="ORF">BHQ17_00610</name>
</gene>
<dbReference type="PANTHER" id="PTHR43802:SF1">
    <property type="entry name" value="IP11341P-RELATED"/>
    <property type="match status" value="1"/>
</dbReference>
<sequence length="268" mass="28754">MDRQTAPPRPTSYQLRGTTAWITFRRPEKFNAITEDMLGCIDADLSRAEEDRARVVVITGSGKAFCAGADLDDTRRDTGVDLNRIVENLRKAGQLTLRIEQFHVPVIAAVNGPAVAGGLELVLACDLVVAAESATISDGHANFGLFPGAGGSIRLPRVVGPNRARELMYTGLTVDARYMQELGLVNHVVPDDELVSAVTKIADRIGQASYDGVAAMKRVIRLGQDMSIDEGMALELEAAVAHLKSADVAEGLAAFAEGRRPDFNRGAR</sequence>
<evidence type="ECO:0008006" key="9">
    <source>
        <dbReference type="Google" id="ProtNLM"/>
    </source>
</evidence>
<evidence type="ECO:0000256" key="3">
    <source>
        <dbReference type="ARBA" id="ARBA00022832"/>
    </source>
</evidence>
<dbReference type="GO" id="GO:0006631">
    <property type="term" value="P:fatty acid metabolic process"/>
    <property type="evidence" value="ECO:0007669"/>
    <property type="project" value="UniProtKB-KW"/>
</dbReference>
<comment type="catalytic activity">
    <reaction evidence="4">
        <text>a (3S)-3-hydroxyacyl-CoA = a (2E)-enoyl-CoA + H2O</text>
        <dbReference type="Rhea" id="RHEA:16105"/>
        <dbReference type="ChEBI" id="CHEBI:15377"/>
        <dbReference type="ChEBI" id="CHEBI:57318"/>
        <dbReference type="ChEBI" id="CHEBI:58856"/>
        <dbReference type="EC" id="4.2.1.17"/>
    </reaction>
</comment>
<evidence type="ECO:0000256" key="2">
    <source>
        <dbReference type="ARBA" id="ARBA00005254"/>
    </source>
</evidence>
<keyword evidence="8" id="KW-1185">Reference proteome</keyword>
<keyword evidence="3" id="KW-0276">Fatty acid metabolism</keyword>
<evidence type="ECO:0000313" key="7">
    <source>
        <dbReference type="EMBL" id="ODQ96540.1"/>
    </source>
</evidence>
<dbReference type="EMBL" id="MIGZ01000002">
    <property type="protein sequence ID" value="ODQ96540.1"/>
    <property type="molecule type" value="Genomic_DNA"/>
</dbReference>
<dbReference type="Proteomes" id="UP000094243">
    <property type="component" value="Unassembled WGS sequence"/>
</dbReference>
<comment type="caution">
    <text evidence="7">The sequence shown here is derived from an EMBL/GenBank/DDBJ whole genome shotgun (WGS) entry which is preliminary data.</text>
</comment>
<dbReference type="CDD" id="cd06558">
    <property type="entry name" value="crotonase-like"/>
    <property type="match status" value="1"/>
</dbReference>
<evidence type="ECO:0000256" key="5">
    <source>
        <dbReference type="ARBA" id="ARBA00023717"/>
    </source>
</evidence>
<evidence type="ECO:0000256" key="4">
    <source>
        <dbReference type="ARBA" id="ARBA00023709"/>
    </source>
</evidence>
<reference evidence="8" key="1">
    <citation type="submission" date="2016-09" db="EMBL/GenBank/DDBJ databases">
        <authorList>
            <person name="Greninger A.L."/>
            <person name="Jerome K.R."/>
            <person name="Mcnair B."/>
            <person name="Wallis C."/>
            <person name="Fang F."/>
        </authorList>
    </citation>
    <scope>NUCLEOTIDE SEQUENCE [LARGE SCALE GENOMIC DNA]</scope>
    <source>
        <strain evidence="8">M7</strain>
    </source>
</reference>
<dbReference type="Pfam" id="PF00378">
    <property type="entry name" value="ECH_1"/>
    <property type="match status" value="1"/>
</dbReference>
<dbReference type="SUPFAM" id="SSF52096">
    <property type="entry name" value="ClpP/crotonase"/>
    <property type="match status" value="1"/>
</dbReference>
<evidence type="ECO:0000256" key="6">
    <source>
        <dbReference type="RuleBase" id="RU003707"/>
    </source>
</evidence>
<dbReference type="OrthoDB" id="8452484at2"/>
<dbReference type="GO" id="GO:0004300">
    <property type="term" value="F:enoyl-CoA hydratase activity"/>
    <property type="evidence" value="ECO:0007669"/>
    <property type="project" value="UniProtKB-EC"/>
</dbReference>
<dbReference type="InterPro" id="IPR018376">
    <property type="entry name" value="Enoyl-CoA_hyd/isom_CS"/>
</dbReference>
<comment type="similarity">
    <text evidence="2 6">Belongs to the enoyl-CoA hydratase/isomerase family.</text>
</comment>
<dbReference type="RefSeq" id="WP_069403286.1">
    <property type="nucleotide sequence ID" value="NZ_JBHRZJ010000001.1"/>
</dbReference>
<dbReference type="AlphaFoldDB" id="A0A1E3S353"/>
<keyword evidence="3" id="KW-0443">Lipid metabolism</keyword>
<evidence type="ECO:0000256" key="1">
    <source>
        <dbReference type="ARBA" id="ARBA00002994"/>
    </source>
</evidence>
<evidence type="ECO:0000313" key="8">
    <source>
        <dbReference type="Proteomes" id="UP000094243"/>
    </source>
</evidence>
<dbReference type="PROSITE" id="PS00166">
    <property type="entry name" value="ENOYL_COA_HYDRATASE"/>
    <property type="match status" value="1"/>
</dbReference>
<accession>A0A1E3S353</accession>
<comment type="catalytic activity">
    <reaction evidence="5">
        <text>a 4-saturated-(3S)-3-hydroxyacyl-CoA = a (3E)-enoyl-CoA + H2O</text>
        <dbReference type="Rhea" id="RHEA:20724"/>
        <dbReference type="ChEBI" id="CHEBI:15377"/>
        <dbReference type="ChEBI" id="CHEBI:58521"/>
        <dbReference type="ChEBI" id="CHEBI:137480"/>
        <dbReference type="EC" id="4.2.1.17"/>
    </reaction>
</comment>
<comment type="function">
    <text evidence="1">Could possibly oxidize fatty acids using specific components.</text>
</comment>
<protein>
    <recommendedName>
        <fullName evidence="9">Enoyl-CoA hydratase</fullName>
    </recommendedName>
</protein>
<name>A0A1E3S353_9MYCO</name>
<dbReference type="Gene3D" id="3.90.226.10">
    <property type="entry name" value="2-enoyl-CoA Hydratase, Chain A, domain 1"/>
    <property type="match status" value="1"/>
</dbReference>
<proteinExistence type="inferred from homology"/>
<dbReference type="InterPro" id="IPR029045">
    <property type="entry name" value="ClpP/crotonase-like_dom_sf"/>
</dbReference>
<dbReference type="InterPro" id="IPR001753">
    <property type="entry name" value="Enoyl-CoA_hydra/iso"/>
</dbReference>
<dbReference type="PANTHER" id="PTHR43802">
    <property type="entry name" value="ENOYL-COA HYDRATASE"/>
    <property type="match status" value="1"/>
</dbReference>
<organism evidence="7 8">
    <name type="scientific">Mycolicibacterium holsaticum</name>
    <dbReference type="NCBI Taxonomy" id="152142"/>
    <lineage>
        <taxon>Bacteria</taxon>
        <taxon>Bacillati</taxon>
        <taxon>Actinomycetota</taxon>
        <taxon>Actinomycetes</taxon>
        <taxon>Mycobacteriales</taxon>
        <taxon>Mycobacteriaceae</taxon>
        <taxon>Mycolicibacterium</taxon>
    </lineage>
</organism>